<evidence type="ECO:0000313" key="6">
    <source>
        <dbReference type="Proteomes" id="UP000227088"/>
    </source>
</evidence>
<dbReference type="AlphaFoldDB" id="A0A1Y5HVX1"/>
<dbReference type="EMBL" id="MABE01000494">
    <property type="protein sequence ID" value="OUS39923.1"/>
    <property type="molecule type" value="Genomic_DNA"/>
</dbReference>
<comment type="caution">
    <text evidence="5">The sequence shown here is derived from an EMBL/GenBank/DDBJ whole genome shotgun (WGS) entry which is preliminary data.</text>
</comment>
<dbReference type="Gene3D" id="1.10.10.10">
    <property type="entry name" value="Winged helix-like DNA-binding domain superfamily/Winged helix DNA-binding domain"/>
    <property type="match status" value="1"/>
</dbReference>
<evidence type="ECO:0000256" key="3">
    <source>
        <dbReference type="ARBA" id="ARBA00023163"/>
    </source>
</evidence>
<dbReference type="CDD" id="cd00090">
    <property type="entry name" value="HTH_ARSR"/>
    <property type="match status" value="1"/>
</dbReference>
<keyword evidence="2" id="KW-0238">DNA-binding</keyword>
<dbReference type="NCBIfam" id="NF033788">
    <property type="entry name" value="HTH_metalloreg"/>
    <property type="match status" value="1"/>
</dbReference>
<dbReference type="GO" id="GO:0003700">
    <property type="term" value="F:DNA-binding transcription factor activity"/>
    <property type="evidence" value="ECO:0007669"/>
    <property type="project" value="InterPro"/>
</dbReference>
<reference evidence="6" key="1">
    <citation type="journal article" date="2017" name="Proc. Natl. Acad. Sci. U.S.A.">
        <title>Simulation of Deepwater Horizon oil plume reveals substrate specialization within a complex community of hydrocarbon degraders.</title>
        <authorList>
            <person name="Hu P."/>
            <person name="Dubinsky E.A."/>
            <person name="Probst A.J."/>
            <person name="Wang J."/>
            <person name="Sieber C.M.K."/>
            <person name="Tom L.M."/>
            <person name="Gardinali P."/>
            <person name="Banfield J.F."/>
            <person name="Atlas R.M."/>
            <person name="Andersen G.L."/>
        </authorList>
    </citation>
    <scope>NUCLEOTIDE SEQUENCE [LARGE SCALE GENOMIC DNA]</scope>
</reference>
<dbReference type="Proteomes" id="UP000227088">
    <property type="component" value="Unassembled WGS sequence"/>
</dbReference>
<dbReference type="InterPro" id="IPR036388">
    <property type="entry name" value="WH-like_DNA-bd_sf"/>
</dbReference>
<feature type="domain" description="HTH arsR-type" evidence="4">
    <location>
        <begin position="6"/>
        <end position="100"/>
    </location>
</feature>
<evidence type="ECO:0000256" key="2">
    <source>
        <dbReference type="ARBA" id="ARBA00023125"/>
    </source>
</evidence>
<dbReference type="PRINTS" id="PR00778">
    <property type="entry name" value="HTHARSR"/>
</dbReference>
<evidence type="ECO:0000256" key="1">
    <source>
        <dbReference type="ARBA" id="ARBA00023015"/>
    </source>
</evidence>
<accession>A0A1Y5HVX1</accession>
<keyword evidence="1" id="KW-0805">Transcription regulation</keyword>
<dbReference type="InterPro" id="IPR001845">
    <property type="entry name" value="HTH_ArsR_DNA-bd_dom"/>
</dbReference>
<dbReference type="InterPro" id="IPR011991">
    <property type="entry name" value="ArsR-like_HTH"/>
</dbReference>
<dbReference type="SUPFAM" id="SSF46785">
    <property type="entry name" value="Winged helix' DNA-binding domain"/>
    <property type="match status" value="1"/>
</dbReference>
<dbReference type="PANTHER" id="PTHR43132">
    <property type="entry name" value="ARSENICAL RESISTANCE OPERON REPRESSOR ARSR-RELATED"/>
    <property type="match status" value="1"/>
</dbReference>
<keyword evidence="3" id="KW-0804">Transcription</keyword>
<sequence length="108" mass="12288">MAEMNMTTEMLELVAQRFRLLADPMRLRILHELQDGECSVGELVNRTGASQPNVSKHLASLRSHSMVKRRQEGNMAYFSIAAPYIFALCDTVCNSMRDEMEHKQSLLS</sequence>
<dbReference type="InterPro" id="IPR051011">
    <property type="entry name" value="Metal_resp_trans_reg"/>
</dbReference>
<organism evidence="5 6">
    <name type="scientific">Oleispira antarctica</name>
    <dbReference type="NCBI Taxonomy" id="188908"/>
    <lineage>
        <taxon>Bacteria</taxon>
        <taxon>Pseudomonadati</taxon>
        <taxon>Pseudomonadota</taxon>
        <taxon>Gammaproteobacteria</taxon>
        <taxon>Oceanospirillales</taxon>
        <taxon>Oceanospirillaceae</taxon>
        <taxon>Oleispira</taxon>
    </lineage>
</organism>
<evidence type="ECO:0000259" key="4">
    <source>
        <dbReference type="PROSITE" id="PS50987"/>
    </source>
</evidence>
<evidence type="ECO:0000313" key="5">
    <source>
        <dbReference type="EMBL" id="OUS39923.1"/>
    </source>
</evidence>
<dbReference type="GO" id="GO:0003677">
    <property type="term" value="F:DNA binding"/>
    <property type="evidence" value="ECO:0007669"/>
    <property type="project" value="UniProtKB-KW"/>
</dbReference>
<dbReference type="Pfam" id="PF01022">
    <property type="entry name" value="HTH_5"/>
    <property type="match status" value="1"/>
</dbReference>
<dbReference type="SMART" id="SM00418">
    <property type="entry name" value="HTH_ARSR"/>
    <property type="match status" value="1"/>
</dbReference>
<dbReference type="PANTHER" id="PTHR43132:SF9">
    <property type="entry name" value="ARSR FAMILY TRANSCRIPTIONAL REGULATORY PROTEIN"/>
    <property type="match status" value="1"/>
</dbReference>
<name>A0A1Y5HVX1_OLEAN</name>
<dbReference type="PROSITE" id="PS50987">
    <property type="entry name" value="HTH_ARSR_2"/>
    <property type="match status" value="1"/>
</dbReference>
<proteinExistence type="predicted"/>
<protein>
    <submittedName>
        <fullName evidence="5">Transcriptional regulator</fullName>
    </submittedName>
</protein>
<gene>
    <name evidence="5" type="ORF">A9R00_08610</name>
</gene>
<dbReference type="InterPro" id="IPR036390">
    <property type="entry name" value="WH_DNA-bd_sf"/>
</dbReference>